<comment type="caution">
    <text evidence="1">The sequence shown here is derived from an EMBL/GenBank/DDBJ whole genome shotgun (WGS) entry which is preliminary data.</text>
</comment>
<dbReference type="OrthoDB" id="3235083at2759"/>
<keyword evidence="2" id="KW-1185">Reference proteome</keyword>
<dbReference type="EMBL" id="JABFUD020000017">
    <property type="protein sequence ID" value="KAI5067776.1"/>
    <property type="molecule type" value="Genomic_DNA"/>
</dbReference>
<accession>A0A9D4UH24</accession>
<protein>
    <submittedName>
        <fullName evidence="1">Uncharacterized protein</fullName>
    </submittedName>
</protein>
<dbReference type="AlphaFoldDB" id="A0A9D4UH24"/>
<gene>
    <name evidence="1" type="ORF">GOP47_0018304</name>
</gene>
<dbReference type="Proteomes" id="UP000886520">
    <property type="component" value="Chromosome 17"/>
</dbReference>
<evidence type="ECO:0000313" key="1">
    <source>
        <dbReference type="EMBL" id="KAI5067776.1"/>
    </source>
</evidence>
<reference evidence="1" key="1">
    <citation type="submission" date="2021-01" db="EMBL/GenBank/DDBJ databases">
        <title>Adiantum capillus-veneris genome.</title>
        <authorList>
            <person name="Fang Y."/>
            <person name="Liao Q."/>
        </authorList>
    </citation>
    <scope>NUCLEOTIDE SEQUENCE</scope>
    <source>
        <strain evidence="1">H3</strain>
        <tissue evidence="1">Leaf</tissue>
    </source>
</reference>
<proteinExistence type="predicted"/>
<evidence type="ECO:0000313" key="2">
    <source>
        <dbReference type="Proteomes" id="UP000886520"/>
    </source>
</evidence>
<name>A0A9D4UH24_ADICA</name>
<sequence length="435" mass="45471">MNNMAAAYHASFVQNFGSDSIEQLQQLVAAQIKQHHGTQRQAPPSAAAGHNLAAQYVAGADIGRLYVTDNYTPPVAPSNFNLAGVLPLGATSLLAAVLAAAPPIKTTGVEPDVPTPTTLHRSDVLAAGSLVRGNVCSAVDVFLRWPGHGTSDRYMISDFWTSEEAAYVAYGERLLQVPETAFKLVSAPGSGDYAALRYLAKAVQKNMSAAEMARALQEEAEGRQCLETFHTSPTFGAVVSLASWWWDDVVDWLKGAVQWVADSVSAFGEWATKQARALIDNVFSRYEGLVHVLEEVPGIGLGVAAIYAVAGDHDHAMAALAINLNGIVTVAATSIGFVLGGPAGAMAGGAIGKAAGLGIQIGLSHFIHDPKLRSEVGDISATRFIIDVFLAGAAYGGSVGVAKTLATQLGYGFVKKFGLSITLAALLSELPNALT</sequence>
<organism evidence="1 2">
    <name type="scientific">Adiantum capillus-veneris</name>
    <name type="common">Maidenhair fern</name>
    <dbReference type="NCBI Taxonomy" id="13818"/>
    <lineage>
        <taxon>Eukaryota</taxon>
        <taxon>Viridiplantae</taxon>
        <taxon>Streptophyta</taxon>
        <taxon>Embryophyta</taxon>
        <taxon>Tracheophyta</taxon>
        <taxon>Polypodiopsida</taxon>
        <taxon>Polypodiidae</taxon>
        <taxon>Polypodiales</taxon>
        <taxon>Pteridineae</taxon>
        <taxon>Pteridaceae</taxon>
        <taxon>Vittarioideae</taxon>
        <taxon>Adiantum</taxon>
    </lineage>
</organism>